<evidence type="ECO:0000256" key="5">
    <source>
        <dbReference type="ARBA" id="ARBA00022741"/>
    </source>
</evidence>
<comment type="similarity">
    <text evidence="2 9">Belongs to the pyrimidine 5'-nucleotidase family.</text>
</comment>
<keyword evidence="6 9" id="KW-0378">Hydrolase</keyword>
<dbReference type="InterPro" id="IPR023214">
    <property type="entry name" value="HAD_sf"/>
</dbReference>
<evidence type="ECO:0000256" key="7">
    <source>
        <dbReference type="ARBA" id="ARBA00022842"/>
    </source>
</evidence>
<reference evidence="12" key="2">
    <citation type="submission" date="2020-08" db="EMBL/GenBank/DDBJ databases">
        <authorList>
            <person name="Kikuchi T."/>
        </authorList>
    </citation>
    <scope>NUCLEOTIDE SEQUENCE</scope>
    <source>
        <strain evidence="11">Ka4C1</strain>
    </source>
</reference>
<proteinExistence type="inferred from homology"/>
<evidence type="ECO:0000313" key="14">
    <source>
        <dbReference type="Proteomes" id="UP000659654"/>
    </source>
</evidence>
<dbReference type="FunFam" id="1.10.150.340:FF:000001">
    <property type="entry name" value="Cytosolic 5-nucleotidase 3-like"/>
    <property type="match status" value="1"/>
</dbReference>
<dbReference type="AlphaFoldDB" id="A0A1I7RVF1"/>
<dbReference type="GO" id="GO:0000287">
    <property type="term" value="F:magnesium ion binding"/>
    <property type="evidence" value="ECO:0007669"/>
    <property type="project" value="InterPro"/>
</dbReference>
<dbReference type="GO" id="GO:0008253">
    <property type="term" value="F:5'-nucleotidase activity"/>
    <property type="evidence" value="ECO:0007669"/>
    <property type="project" value="UniProtKB-EC"/>
</dbReference>
<dbReference type="EMBL" id="CAJFDI010000001">
    <property type="protein sequence ID" value="CAD5210649.1"/>
    <property type="molecule type" value="Genomic_DNA"/>
</dbReference>
<gene>
    <name evidence="11" type="ORF">BXYJ_LOCUS2034</name>
</gene>
<dbReference type="Gene3D" id="1.10.150.340">
    <property type="entry name" value="Pyrimidine 5'-nucleotidase (UMPH-1), N-terminal domain"/>
    <property type="match status" value="1"/>
</dbReference>
<dbReference type="OrthoDB" id="4096268at2759"/>
<dbReference type="Pfam" id="PF05822">
    <property type="entry name" value="UMPH-1"/>
    <property type="match status" value="1"/>
</dbReference>
<dbReference type="SFLD" id="SFLDG01128">
    <property type="entry name" value="C1.4:_5'-Nucleotidase_Like"/>
    <property type="match status" value="1"/>
</dbReference>
<dbReference type="Proteomes" id="UP000582659">
    <property type="component" value="Unassembled WGS sequence"/>
</dbReference>
<dbReference type="SMR" id="A0A1I7RVF1"/>
<dbReference type="EC" id="3.1.3.5" evidence="3 9"/>
<dbReference type="Gene3D" id="3.40.50.1000">
    <property type="entry name" value="HAD superfamily/HAD-like"/>
    <property type="match status" value="1"/>
</dbReference>
<evidence type="ECO:0000313" key="12">
    <source>
        <dbReference type="EMBL" id="CAG9086755.1"/>
    </source>
</evidence>
<evidence type="ECO:0000256" key="10">
    <source>
        <dbReference type="SAM" id="MobiDB-lite"/>
    </source>
</evidence>
<comment type="subcellular location">
    <subcellularLocation>
        <location evidence="9">Cytoplasm</location>
    </subcellularLocation>
</comment>
<evidence type="ECO:0000256" key="6">
    <source>
        <dbReference type="ARBA" id="ARBA00022801"/>
    </source>
</evidence>
<name>A0A1I7RVF1_BURXY</name>
<dbReference type="GO" id="GO:0000166">
    <property type="term" value="F:nucleotide binding"/>
    <property type="evidence" value="ECO:0007669"/>
    <property type="project" value="UniProtKB-KW"/>
</dbReference>
<dbReference type="SFLD" id="SFLDS00003">
    <property type="entry name" value="Haloacid_Dehalogenase"/>
    <property type="match status" value="1"/>
</dbReference>
<keyword evidence="14" id="KW-1185">Reference proteome</keyword>
<dbReference type="PANTHER" id="PTHR13045:SF0">
    <property type="entry name" value="7-METHYLGUANOSINE PHOSPHATE-SPECIFIC 5'-NUCLEOTIDASE"/>
    <property type="match status" value="1"/>
</dbReference>
<accession>A0A1I7RVF1</accession>
<keyword evidence="9" id="KW-0963">Cytoplasm</keyword>
<protein>
    <recommendedName>
        <fullName evidence="3 9">5'-nucleotidase</fullName>
        <ecNumber evidence="3 9">3.1.3.5</ecNumber>
    </recommendedName>
</protein>
<dbReference type="WBParaSite" id="BXY_0471200.1">
    <property type="protein sequence ID" value="BXY_0471200.1"/>
    <property type="gene ID" value="BXY_0471200"/>
</dbReference>
<keyword evidence="5 9" id="KW-0547">Nucleotide-binding</keyword>
<feature type="region of interest" description="Disordered" evidence="10">
    <location>
        <begin position="297"/>
        <end position="322"/>
    </location>
</feature>
<keyword evidence="4" id="KW-0479">Metal-binding</keyword>
<evidence type="ECO:0000256" key="9">
    <source>
        <dbReference type="RuleBase" id="RU361276"/>
    </source>
</evidence>
<dbReference type="Proteomes" id="UP000659654">
    <property type="component" value="Unassembled WGS sequence"/>
</dbReference>
<evidence type="ECO:0000256" key="3">
    <source>
        <dbReference type="ARBA" id="ARBA00012643"/>
    </source>
</evidence>
<dbReference type="InterPro" id="IPR036412">
    <property type="entry name" value="HAD-like_sf"/>
</dbReference>
<feature type="compositionally biased region" description="Basic and acidic residues" evidence="10">
    <location>
        <begin position="297"/>
        <end position="314"/>
    </location>
</feature>
<dbReference type="GO" id="GO:0009117">
    <property type="term" value="P:nucleotide metabolic process"/>
    <property type="evidence" value="ECO:0007669"/>
    <property type="project" value="UniProtKB-KW"/>
</dbReference>
<keyword evidence="8 9" id="KW-0546">Nucleotide metabolism</keyword>
<evidence type="ECO:0000256" key="2">
    <source>
        <dbReference type="ARBA" id="ARBA00008389"/>
    </source>
</evidence>
<evidence type="ECO:0000256" key="4">
    <source>
        <dbReference type="ARBA" id="ARBA00022723"/>
    </source>
</evidence>
<dbReference type="GO" id="GO:0005737">
    <property type="term" value="C:cytoplasm"/>
    <property type="evidence" value="ECO:0007669"/>
    <property type="project" value="UniProtKB-SubCell"/>
</dbReference>
<evidence type="ECO:0000256" key="1">
    <source>
        <dbReference type="ARBA" id="ARBA00000815"/>
    </source>
</evidence>
<dbReference type="InterPro" id="IPR006434">
    <property type="entry name" value="Pyrimidine_nucleotidase_eu"/>
</dbReference>
<keyword evidence="7" id="KW-0460">Magnesium</keyword>
<dbReference type="eggNOG" id="KOG3128">
    <property type="taxonomic scope" value="Eukaryota"/>
</dbReference>
<evidence type="ECO:0000313" key="15">
    <source>
        <dbReference type="WBParaSite" id="BXY_0471200.1"/>
    </source>
</evidence>
<evidence type="ECO:0000313" key="11">
    <source>
        <dbReference type="EMBL" id="CAD5210649.1"/>
    </source>
</evidence>
<evidence type="ECO:0000313" key="13">
    <source>
        <dbReference type="Proteomes" id="UP000095284"/>
    </source>
</evidence>
<dbReference type="PANTHER" id="PTHR13045">
    <property type="entry name" value="5'-NUCLEOTIDASE"/>
    <property type="match status" value="1"/>
</dbReference>
<sequence length="322" mass="37289">METLAEHPKVRIKDPEKVSQKLSKIIADGFEKLLVISDFDYTFSRFRDADGGECWTTHGVFEAAAKHVSEELVKEFDRLKTKYLKIEFDPTMSIEEKTPYMEEWWRDSHQYIIDHKFDLQTITEAVRESKVRFRDGAIDFLRCVCSHNVPLVLFSAGIGNIIEIFLDQNMHEIPKNLHIISNMMLFDEENKCKAFTEPLIHTFNKNASVVGQERPFFHSIASRTNVLLLGDSLGDLHMDVGVEREGVALRIGFLNFNFESLYPKYFDSYDIVLWDDQTMDVPSQIFTHIHENITAKNEENSKEEVRSNGNEESRQLATEVQA</sequence>
<dbReference type="NCBIfam" id="TIGR01544">
    <property type="entry name" value="HAD-SF-IE"/>
    <property type="match status" value="1"/>
</dbReference>
<organism evidence="13 15">
    <name type="scientific">Bursaphelenchus xylophilus</name>
    <name type="common">Pinewood nematode worm</name>
    <name type="synonym">Aphelenchoides xylophilus</name>
    <dbReference type="NCBI Taxonomy" id="6326"/>
    <lineage>
        <taxon>Eukaryota</taxon>
        <taxon>Metazoa</taxon>
        <taxon>Ecdysozoa</taxon>
        <taxon>Nematoda</taxon>
        <taxon>Chromadorea</taxon>
        <taxon>Rhabditida</taxon>
        <taxon>Tylenchina</taxon>
        <taxon>Tylenchomorpha</taxon>
        <taxon>Aphelenchoidea</taxon>
        <taxon>Aphelenchoididae</taxon>
        <taxon>Bursaphelenchus</taxon>
    </lineage>
</organism>
<reference evidence="15" key="1">
    <citation type="submission" date="2016-11" db="UniProtKB">
        <authorList>
            <consortium name="WormBaseParasite"/>
        </authorList>
    </citation>
    <scope>IDENTIFICATION</scope>
</reference>
<dbReference type="Proteomes" id="UP000095284">
    <property type="component" value="Unplaced"/>
</dbReference>
<dbReference type="SUPFAM" id="SSF56784">
    <property type="entry name" value="HAD-like"/>
    <property type="match status" value="1"/>
</dbReference>
<comment type="catalytic activity">
    <reaction evidence="1 9">
        <text>a ribonucleoside 5'-phosphate + H2O = a ribonucleoside + phosphate</text>
        <dbReference type="Rhea" id="RHEA:12484"/>
        <dbReference type="ChEBI" id="CHEBI:15377"/>
        <dbReference type="ChEBI" id="CHEBI:18254"/>
        <dbReference type="ChEBI" id="CHEBI:43474"/>
        <dbReference type="ChEBI" id="CHEBI:58043"/>
        <dbReference type="EC" id="3.1.3.5"/>
    </reaction>
</comment>
<evidence type="ECO:0000256" key="8">
    <source>
        <dbReference type="ARBA" id="ARBA00023080"/>
    </source>
</evidence>
<dbReference type="EMBL" id="CAJFCV020000001">
    <property type="protein sequence ID" value="CAG9086755.1"/>
    <property type="molecule type" value="Genomic_DNA"/>
</dbReference>